<dbReference type="InterPro" id="IPR016187">
    <property type="entry name" value="CTDL_fold"/>
</dbReference>
<dbReference type="Gene3D" id="3.10.100.10">
    <property type="entry name" value="Mannose-Binding Protein A, subunit A"/>
    <property type="match status" value="1"/>
</dbReference>
<reference evidence="2 3" key="1">
    <citation type="submission" date="2021-03" db="EMBL/GenBank/DDBJ databases">
        <title>Enterococcal diversity collection.</title>
        <authorList>
            <person name="Gilmore M.S."/>
            <person name="Schwartzman J."/>
            <person name="Van Tyne D."/>
            <person name="Martin M."/>
            <person name="Earl A.M."/>
            <person name="Manson A.L."/>
            <person name="Straub T."/>
            <person name="Salamzade R."/>
            <person name="Saavedra J."/>
            <person name="Lebreton F."/>
            <person name="Prichula J."/>
            <person name="Schaufler K."/>
            <person name="Gaca A."/>
            <person name="Sgardioli B."/>
            <person name="Wagenaar J."/>
            <person name="Strong T."/>
        </authorList>
    </citation>
    <scope>NUCLEOTIDE SEQUENCE [LARGE SCALE GENOMIC DNA]</scope>
    <source>
        <strain evidence="2 3">669A</strain>
    </source>
</reference>
<name>A0ABS3LJB7_9ENTE</name>
<dbReference type="Proteomes" id="UP000664601">
    <property type="component" value="Unassembled WGS sequence"/>
</dbReference>
<accession>A0ABS3LJB7</accession>
<evidence type="ECO:0000313" key="3">
    <source>
        <dbReference type="Proteomes" id="UP000664601"/>
    </source>
</evidence>
<protein>
    <recommendedName>
        <fullName evidence="4">DUF5057 domain-containing protein</fullName>
    </recommendedName>
</protein>
<keyword evidence="1" id="KW-1133">Transmembrane helix</keyword>
<keyword evidence="3" id="KW-1185">Reference proteome</keyword>
<comment type="caution">
    <text evidence="2">The sequence shown here is derived from an EMBL/GenBank/DDBJ whole genome shotgun (WGS) entry which is preliminary data.</text>
</comment>
<sequence length="1061" mass="120146">MNRRKKKLLKRSLIASIVAVIFVGVGYYFFQEESEPVDKVEASDVVGPPGDFRLTAENRWDNSTDVKKNYADLDWDPQDNLTQAGYRLFQSEDGENWENRSILYGKSIRVLNVYPDISESNTLKNWMDSLNLQATDGTNLIQVTPLSINEYNNDPDHYLQNSSGEYLYDVIMFGTWDGNNSRDISTQSAEATIRFLSSGRGVLLGHDTLLKSQSVWWNYFHDLSNYLGIGHESYMESGGGVAWEYWSISEKVKIINDGYLMKYPIELQNELVLTVPQTHNVELSDKSIGTVWMEFEDAINSIYDEGGKWRGGWYLKTNKNIAMIQTGHSSGQSTLDERKIIANVLYNLGQVSLENNASDHSVKDKVAPNTPETIIRCGSDEGLNIKLDAVDRGTDYQFYVEANTQGGRLTSDVVKEEIKSNIAGYFYEVTDSAQSTLTSTVEGYKNEYGRIPVARYPEGLYVAPTDPEDHSLQYETATTISLSEKNTSGKYLHVVAVDRANNISEVSSQQIDQLTQLIDFEIERTGDEAKFVDLVIDNSINNKMKSIEIQVPKNTEIKGYSDSLTLPNTWYSFENSETDDYYSFSFAMENNNSVATIQDFMEDLRFTIKNPVNTSGSIKVILHEKVYTSWIDENEVAHYYVFMPEMTAPGKTWFQAYNSAKQLRYKGLTGYLTTITSEEEHDFIFNNIAKDPGWLGGTRGVLKNGDNISDNDKIPAVTEEYDVTKDNWYWANGPETGEIFFVGKRRIDGAYAPDGAYAAFNAEEPNNDRVTGPEFVLQFAHKNSKYWNDLPGGTMYDQLYNRGYYVEFSQYGNQEEKEEITDVCWKAAIPQKVSLKAYDDRGTALAQGDILYDQQLRIGNKITVQEKELELYSFIKAVDMSDVEKTSYTVSKTYQEGKLIYSIRRADLHVRQVIQNPNGELVVPKEGYLTIQNQLHTTGALDTNYQVNTAVTSGKEADDPDFTTVVVSTSQLTNDNDEVQLSAVIPEFYKYNGYRISNDLASHAAAPLVTDAKISLSCLGIYNQREHWITIYLEPNGTNDGKPQPYSWDYKKNDLGKIKTK</sequence>
<evidence type="ECO:0000313" key="2">
    <source>
        <dbReference type="EMBL" id="MBO1308806.1"/>
    </source>
</evidence>
<keyword evidence="1" id="KW-0472">Membrane</keyword>
<evidence type="ECO:0000256" key="1">
    <source>
        <dbReference type="SAM" id="Phobius"/>
    </source>
</evidence>
<organism evidence="2 3">
    <name type="scientific">Candidatus Enterococcus moelleringii</name>
    <dbReference type="NCBI Taxonomy" id="2815325"/>
    <lineage>
        <taxon>Bacteria</taxon>
        <taxon>Bacillati</taxon>
        <taxon>Bacillota</taxon>
        <taxon>Bacilli</taxon>
        <taxon>Lactobacillales</taxon>
        <taxon>Enterococcaceae</taxon>
        <taxon>Enterococcus</taxon>
    </lineage>
</organism>
<feature type="transmembrane region" description="Helical" evidence="1">
    <location>
        <begin position="12"/>
        <end position="30"/>
    </location>
</feature>
<proteinExistence type="predicted"/>
<gene>
    <name evidence="2" type="ORF">JZO70_21720</name>
</gene>
<keyword evidence="1" id="KW-0812">Transmembrane</keyword>
<dbReference type="InterPro" id="IPR016186">
    <property type="entry name" value="C-type_lectin-like/link_sf"/>
</dbReference>
<dbReference type="SUPFAM" id="SSF56436">
    <property type="entry name" value="C-type lectin-like"/>
    <property type="match status" value="1"/>
</dbReference>
<dbReference type="EMBL" id="JAFREM010000045">
    <property type="protein sequence ID" value="MBO1308806.1"/>
    <property type="molecule type" value="Genomic_DNA"/>
</dbReference>
<evidence type="ECO:0008006" key="4">
    <source>
        <dbReference type="Google" id="ProtNLM"/>
    </source>
</evidence>